<feature type="compositionally biased region" description="Polar residues" evidence="2">
    <location>
        <begin position="362"/>
        <end position="380"/>
    </location>
</feature>
<comment type="similarity">
    <text evidence="1">Belongs to the methyltransferase superfamily. LaeA methyltransferase family.</text>
</comment>
<comment type="caution">
    <text evidence="3">The sequence shown here is derived from an EMBL/GenBank/DDBJ whole genome shotgun (WGS) entry which is preliminary data.</text>
</comment>
<reference evidence="3 4" key="1">
    <citation type="submission" date="2024-03" db="EMBL/GenBank/DDBJ databases">
        <title>A high-quality draft genome sequence of Diaporthe vaccinii, a causative agent of upright dieback and viscid rot disease in cranberry plants.</title>
        <authorList>
            <person name="Sarrasin M."/>
            <person name="Lang B.F."/>
            <person name="Burger G."/>
        </authorList>
    </citation>
    <scope>NUCLEOTIDE SEQUENCE [LARGE SCALE GENOMIC DNA]</scope>
    <source>
        <strain evidence="3 4">IS7</strain>
    </source>
</reference>
<protein>
    <recommendedName>
        <fullName evidence="5">Methyltransferase domain-containing protein</fullName>
    </recommendedName>
</protein>
<dbReference type="SUPFAM" id="SSF53335">
    <property type="entry name" value="S-adenosyl-L-methionine-dependent methyltransferases"/>
    <property type="match status" value="1"/>
</dbReference>
<name>A0ABR4EPB6_9PEZI</name>
<dbReference type="Proteomes" id="UP001600888">
    <property type="component" value="Unassembled WGS sequence"/>
</dbReference>
<dbReference type="InterPro" id="IPR029063">
    <property type="entry name" value="SAM-dependent_MTases_sf"/>
</dbReference>
<proteinExistence type="inferred from homology"/>
<dbReference type="CDD" id="cd02440">
    <property type="entry name" value="AdoMet_MTases"/>
    <property type="match status" value="1"/>
</dbReference>
<evidence type="ECO:0000256" key="1">
    <source>
        <dbReference type="ARBA" id="ARBA00038158"/>
    </source>
</evidence>
<evidence type="ECO:0000313" key="3">
    <source>
        <dbReference type="EMBL" id="KAL2284285.1"/>
    </source>
</evidence>
<feature type="region of interest" description="Disordered" evidence="2">
    <location>
        <begin position="1"/>
        <end position="56"/>
    </location>
</feature>
<evidence type="ECO:0000313" key="4">
    <source>
        <dbReference type="Proteomes" id="UP001600888"/>
    </source>
</evidence>
<dbReference type="EMBL" id="JBAWTH010000037">
    <property type="protein sequence ID" value="KAL2284285.1"/>
    <property type="molecule type" value="Genomic_DNA"/>
</dbReference>
<dbReference type="Pfam" id="PF13489">
    <property type="entry name" value="Methyltransf_23"/>
    <property type="match status" value="1"/>
</dbReference>
<accession>A0ABR4EPB6</accession>
<keyword evidence="4" id="KW-1185">Reference proteome</keyword>
<organism evidence="3 4">
    <name type="scientific">Diaporthe vaccinii</name>
    <dbReference type="NCBI Taxonomy" id="105482"/>
    <lineage>
        <taxon>Eukaryota</taxon>
        <taxon>Fungi</taxon>
        <taxon>Dikarya</taxon>
        <taxon>Ascomycota</taxon>
        <taxon>Pezizomycotina</taxon>
        <taxon>Sordariomycetes</taxon>
        <taxon>Sordariomycetidae</taxon>
        <taxon>Diaporthales</taxon>
        <taxon>Diaporthaceae</taxon>
        <taxon>Diaporthe</taxon>
        <taxon>Diaporthe eres species complex</taxon>
    </lineage>
</organism>
<dbReference type="PANTHER" id="PTHR43591:SF102">
    <property type="entry name" value="S-ADENOSYL-L-METHIONINE-DEPENDENT METHYLTRANSFERASE"/>
    <property type="match status" value="1"/>
</dbReference>
<feature type="region of interest" description="Disordered" evidence="2">
    <location>
        <begin position="356"/>
        <end position="380"/>
    </location>
</feature>
<gene>
    <name evidence="3" type="ORF">FJTKL_09010</name>
</gene>
<sequence>MDDNNAGSLPFAQPQPDLGTLAQGQQQDELGSGRSVVNPGPTPSGEHGSQAALSNLAGPAPLFGAGNANAQFEPFTGEVVQPVPALDFNGFVLHAAPKPVPEELQRDPSGASIAEPDSVLDEENGRTYHNYHEGRYYLPNDAAEQDRLDLQHKLWQVHMDDALFKAPIQLPPKNVLDVATGTGIWAIQMAKMYPDSNVIGTDLSLIQPEGPPNCSFIKEDAELDEWTLPVVFDYIHLRMIHTCFDDYRALFRKCYDNLEPGGWIELQDAVFKLMCTDGTADGSYIERFSHLILQAGESIGRDLDIPSKYKDMLTEAGFLDVVEDIGPVPGKSIHDHKDWPLSFFSFHPLRPCRKACRDTDSSQETRGQTRPSSSHSGTGK</sequence>
<dbReference type="PANTHER" id="PTHR43591">
    <property type="entry name" value="METHYLTRANSFERASE"/>
    <property type="match status" value="1"/>
</dbReference>
<evidence type="ECO:0008006" key="5">
    <source>
        <dbReference type="Google" id="ProtNLM"/>
    </source>
</evidence>
<dbReference type="Gene3D" id="3.40.50.150">
    <property type="entry name" value="Vaccinia Virus protein VP39"/>
    <property type="match status" value="1"/>
</dbReference>
<evidence type="ECO:0000256" key="2">
    <source>
        <dbReference type="SAM" id="MobiDB-lite"/>
    </source>
</evidence>